<keyword evidence="2" id="KW-1185">Reference proteome</keyword>
<gene>
    <name evidence="1" type="ORF">AB0D65_16235</name>
</gene>
<proteinExistence type="predicted"/>
<dbReference type="EMBL" id="JBEZLS010000010">
    <property type="protein sequence ID" value="MEU9352496.1"/>
    <property type="molecule type" value="Genomic_DNA"/>
</dbReference>
<organism evidence="1 2">
    <name type="scientific">Streptomyces griseoloalbus</name>
    <dbReference type="NCBI Taxonomy" id="67303"/>
    <lineage>
        <taxon>Bacteria</taxon>
        <taxon>Bacillati</taxon>
        <taxon>Actinomycetota</taxon>
        <taxon>Actinomycetes</taxon>
        <taxon>Kitasatosporales</taxon>
        <taxon>Streptomycetaceae</taxon>
        <taxon>Streptomyces</taxon>
    </lineage>
</organism>
<protein>
    <submittedName>
        <fullName evidence="1">Uncharacterized protein</fullName>
    </submittedName>
</protein>
<name>A0ABV3E5U1_9ACTN</name>
<evidence type="ECO:0000313" key="2">
    <source>
        <dbReference type="Proteomes" id="UP001551582"/>
    </source>
</evidence>
<sequence length="55" mass="5799">MAALADNGRLAGNANLDALRAEFPFLLCFDRWLAGPGAGPLEEALRSVDTGIALR</sequence>
<reference evidence="1 2" key="1">
    <citation type="submission" date="2024-06" db="EMBL/GenBank/DDBJ databases">
        <title>The Natural Products Discovery Center: Release of the First 8490 Sequenced Strains for Exploring Actinobacteria Biosynthetic Diversity.</title>
        <authorList>
            <person name="Kalkreuter E."/>
            <person name="Kautsar S.A."/>
            <person name="Yang D."/>
            <person name="Bader C.D."/>
            <person name="Teijaro C.N."/>
            <person name="Fluegel L."/>
            <person name="Davis C.M."/>
            <person name="Simpson J.R."/>
            <person name="Lauterbach L."/>
            <person name="Steele A.D."/>
            <person name="Gui C."/>
            <person name="Meng S."/>
            <person name="Li G."/>
            <person name="Viehrig K."/>
            <person name="Ye F."/>
            <person name="Su P."/>
            <person name="Kiefer A.F."/>
            <person name="Nichols A."/>
            <person name="Cepeda A.J."/>
            <person name="Yan W."/>
            <person name="Fan B."/>
            <person name="Jiang Y."/>
            <person name="Adhikari A."/>
            <person name="Zheng C.-J."/>
            <person name="Schuster L."/>
            <person name="Cowan T.M."/>
            <person name="Smanski M.J."/>
            <person name="Chevrette M.G."/>
            <person name="De Carvalho L.P.S."/>
            <person name="Shen B."/>
        </authorList>
    </citation>
    <scope>NUCLEOTIDE SEQUENCE [LARGE SCALE GENOMIC DNA]</scope>
    <source>
        <strain evidence="1 2">NPDC048274</strain>
    </source>
</reference>
<accession>A0ABV3E5U1</accession>
<dbReference type="Proteomes" id="UP001551582">
    <property type="component" value="Unassembled WGS sequence"/>
</dbReference>
<dbReference type="RefSeq" id="WP_359981039.1">
    <property type="nucleotide sequence ID" value="NZ_JBEZLS010000010.1"/>
</dbReference>
<comment type="caution">
    <text evidence="1">The sequence shown here is derived from an EMBL/GenBank/DDBJ whole genome shotgun (WGS) entry which is preliminary data.</text>
</comment>
<evidence type="ECO:0000313" key="1">
    <source>
        <dbReference type="EMBL" id="MEU9352496.1"/>
    </source>
</evidence>